<evidence type="ECO:0000313" key="3">
    <source>
        <dbReference type="Proteomes" id="UP000199604"/>
    </source>
</evidence>
<dbReference type="STRING" id="498292.SAMN05660845_0654"/>
<proteinExistence type="predicted"/>
<dbReference type="RefSeq" id="WP_091473911.1">
    <property type="nucleotide sequence ID" value="NZ_FOJT01000002.1"/>
</dbReference>
<evidence type="ECO:0000256" key="1">
    <source>
        <dbReference type="SAM" id="Phobius"/>
    </source>
</evidence>
<dbReference type="AlphaFoldDB" id="A0A1I0WBR4"/>
<keyword evidence="1" id="KW-0812">Transmembrane</keyword>
<reference evidence="3" key="1">
    <citation type="submission" date="2016-10" db="EMBL/GenBank/DDBJ databases">
        <authorList>
            <person name="Varghese N."/>
            <person name="Submissions S."/>
        </authorList>
    </citation>
    <scope>NUCLEOTIDE SEQUENCE [LARGE SCALE GENOMIC DNA]</scope>
    <source>
        <strain evidence="3">DSM 21789</strain>
    </source>
</reference>
<evidence type="ECO:0000313" key="2">
    <source>
        <dbReference type="EMBL" id="SFA85718.1"/>
    </source>
</evidence>
<dbReference type="EMBL" id="FOJT01000002">
    <property type="protein sequence ID" value="SFA85718.1"/>
    <property type="molecule type" value="Genomic_DNA"/>
</dbReference>
<sequence>MKNYRLYFITFFAICFSVFVSIPYLKSNLSDYDKKTKIYNSFEIDTLVRNRLFRTSYDRTLILKMSDGTKWSVSKVFSKYFDELKDSKNIGKKYTLYVSSETDESPSQIEIENKIVYSIKSVSYYNYFIIIATLILVYFSYQEMKNTRKMKTEKSKDKTRR</sequence>
<keyword evidence="3" id="KW-1185">Reference proteome</keyword>
<organism evidence="2 3">
    <name type="scientific">Flavobacterium swingsii</name>
    <dbReference type="NCBI Taxonomy" id="498292"/>
    <lineage>
        <taxon>Bacteria</taxon>
        <taxon>Pseudomonadati</taxon>
        <taxon>Bacteroidota</taxon>
        <taxon>Flavobacteriia</taxon>
        <taxon>Flavobacteriales</taxon>
        <taxon>Flavobacteriaceae</taxon>
        <taxon>Flavobacterium</taxon>
    </lineage>
</organism>
<keyword evidence="1" id="KW-0472">Membrane</keyword>
<name>A0A1I0WBR4_9FLAO</name>
<keyword evidence="1" id="KW-1133">Transmembrane helix</keyword>
<protein>
    <submittedName>
        <fullName evidence="2">Uncharacterized protein</fullName>
    </submittedName>
</protein>
<dbReference type="Proteomes" id="UP000199604">
    <property type="component" value="Unassembled WGS sequence"/>
</dbReference>
<feature type="transmembrane region" description="Helical" evidence="1">
    <location>
        <begin position="124"/>
        <end position="141"/>
    </location>
</feature>
<feature type="transmembrane region" description="Helical" evidence="1">
    <location>
        <begin position="7"/>
        <end position="25"/>
    </location>
</feature>
<gene>
    <name evidence="2" type="ORF">SAMN05660845_0654</name>
</gene>
<accession>A0A1I0WBR4</accession>